<dbReference type="InterPro" id="IPR013083">
    <property type="entry name" value="Znf_RING/FYVE/PHD"/>
</dbReference>
<protein>
    <submittedName>
        <fullName evidence="7">RING-type domain-containing protein</fullName>
    </submittedName>
</protein>
<name>A0A158QHT8_RODNA</name>
<evidence type="ECO:0000313" key="7">
    <source>
        <dbReference type="WBParaSite" id="HNAJ_0000804701-mRNA-1"/>
    </source>
</evidence>
<dbReference type="WBParaSite" id="HNAJ_0000804701-mRNA-1">
    <property type="protein sequence ID" value="HNAJ_0000804701-mRNA-1"/>
    <property type="gene ID" value="HNAJ_0000804701"/>
</dbReference>
<dbReference type="GO" id="GO:0008270">
    <property type="term" value="F:zinc ion binding"/>
    <property type="evidence" value="ECO:0007669"/>
    <property type="project" value="UniProtKB-KW"/>
</dbReference>
<dbReference type="PROSITE" id="PS50089">
    <property type="entry name" value="ZF_RING_2"/>
    <property type="match status" value="1"/>
</dbReference>
<keyword evidence="1 3" id="KW-0479">Metal-binding</keyword>
<dbReference type="GO" id="GO:0061630">
    <property type="term" value="F:ubiquitin protein ligase activity"/>
    <property type="evidence" value="ECO:0007669"/>
    <property type="project" value="TreeGrafter"/>
</dbReference>
<evidence type="ECO:0000256" key="1">
    <source>
        <dbReference type="ARBA" id="ARBA00022771"/>
    </source>
</evidence>
<dbReference type="Proteomes" id="UP000278807">
    <property type="component" value="Unassembled WGS sequence"/>
</dbReference>
<gene>
    <name evidence="5" type="ORF">HNAJ_LOCUS8043</name>
</gene>
<keyword evidence="1 3" id="KW-0863">Zinc-finger</keyword>
<dbReference type="SUPFAM" id="SSF57850">
    <property type="entry name" value="RING/U-box"/>
    <property type="match status" value="1"/>
</dbReference>
<sequence>MGNCLRSFCPRHRTSENDRHSSWHTSSYQPQARHVDNDPILHPAPGLSVPYSQLTEEQQVAIATRMALIATLPIHIFDETEHEKVSECVICMIDYVPGDELRKMPMCTHFFHRACIDDWLTRSLTCPSCLQEIPIPSNVPLATTAAATSPVSDIRTTRCIELAGQSVSPPSILDIRDEVLRIKMRSRVGIVFAFLRLFK</sequence>
<proteinExistence type="predicted"/>
<evidence type="ECO:0000259" key="4">
    <source>
        <dbReference type="PROSITE" id="PS50089"/>
    </source>
</evidence>
<evidence type="ECO:0000313" key="6">
    <source>
        <dbReference type="Proteomes" id="UP000278807"/>
    </source>
</evidence>
<reference evidence="5 6" key="2">
    <citation type="submission" date="2018-11" db="EMBL/GenBank/DDBJ databases">
        <authorList>
            <consortium name="Pathogen Informatics"/>
        </authorList>
    </citation>
    <scope>NUCLEOTIDE SEQUENCE [LARGE SCALE GENOMIC DNA]</scope>
</reference>
<dbReference type="Pfam" id="PF13639">
    <property type="entry name" value="zf-RING_2"/>
    <property type="match status" value="1"/>
</dbReference>
<feature type="domain" description="RING-type" evidence="4">
    <location>
        <begin position="88"/>
        <end position="129"/>
    </location>
</feature>
<dbReference type="STRING" id="102285.A0A158QHT8"/>
<dbReference type="Gene3D" id="3.30.40.10">
    <property type="entry name" value="Zinc/RING finger domain, C3HC4 (zinc finger)"/>
    <property type="match status" value="1"/>
</dbReference>
<dbReference type="AlphaFoldDB" id="A0A158QHT8"/>
<keyword evidence="6" id="KW-1185">Reference proteome</keyword>
<accession>A0A158QHT8</accession>
<dbReference type="EMBL" id="UZAE01012181">
    <property type="protein sequence ID" value="VDO03903.1"/>
    <property type="molecule type" value="Genomic_DNA"/>
</dbReference>
<evidence type="ECO:0000256" key="2">
    <source>
        <dbReference type="ARBA" id="ARBA00022833"/>
    </source>
</evidence>
<dbReference type="PANTHER" id="PTHR46359:SF2">
    <property type="entry name" value="GEO07743P1"/>
    <property type="match status" value="1"/>
</dbReference>
<dbReference type="GO" id="GO:0006511">
    <property type="term" value="P:ubiquitin-dependent protein catabolic process"/>
    <property type="evidence" value="ECO:0007669"/>
    <property type="project" value="TreeGrafter"/>
</dbReference>
<dbReference type="PANTHER" id="PTHR46359">
    <property type="entry name" value="GEO07743P1"/>
    <property type="match status" value="1"/>
</dbReference>
<organism evidence="7">
    <name type="scientific">Rodentolepis nana</name>
    <name type="common">Dwarf tapeworm</name>
    <name type="synonym">Hymenolepis nana</name>
    <dbReference type="NCBI Taxonomy" id="102285"/>
    <lineage>
        <taxon>Eukaryota</taxon>
        <taxon>Metazoa</taxon>
        <taxon>Spiralia</taxon>
        <taxon>Lophotrochozoa</taxon>
        <taxon>Platyhelminthes</taxon>
        <taxon>Cestoda</taxon>
        <taxon>Eucestoda</taxon>
        <taxon>Cyclophyllidea</taxon>
        <taxon>Hymenolepididae</taxon>
        <taxon>Rodentolepis</taxon>
    </lineage>
</organism>
<keyword evidence="2" id="KW-0862">Zinc</keyword>
<dbReference type="InterPro" id="IPR052804">
    <property type="entry name" value="UEC_component"/>
</dbReference>
<dbReference type="SMART" id="SM00184">
    <property type="entry name" value="RING"/>
    <property type="match status" value="1"/>
</dbReference>
<dbReference type="InterPro" id="IPR001841">
    <property type="entry name" value="Znf_RING"/>
</dbReference>
<evidence type="ECO:0000313" key="5">
    <source>
        <dbReference type="EMBL" id="VDO03903.1"/>
    </source>
</evidence>
<reference evidence="7" key="1">
    <citation type="submission" date="2016-04" db="UniProtKB">
        <authorList>
            <consortium name="WormBaseParasite"/>
        </authorList>
    </citation>
    <scope>IDENTIFICATION</scope>
</reference>
<evidence type="ECO:0000256" key="3">
    <source>
        <dbReference type="PROSITE-ProRule" id="PRU00175"/>
    </source>
</evidence>
<dbReference type="OrthoDB" id="9984778at2759"/>
<dbReference type="GO" id="GO:0000151">
    <property type="term" value="C:ubiquitin ligase complex"/>
    <property type="evidence" value="ECO:0007669"/>
    <property type="project" value="TreeGrafter"/>
</dbReference>